<proteinExistence type="inferred from homology"/>
<keyword evidence="3 11" id="KW-0813">Transport</keyword>
<comment type="function">
    <text evidence="11 12">Key component of the proton channel; it plays a direct role in the translocation of protons across the membrane.</text>
</comment>
<name>A0A2H3L654_9CHLR</name>
<keyword evidence="10 11" id="KW-0066">ATP synthesis</keyword>
<dbReference type="GO" id="GO:0005886">
    <property type="term" value="C:plasma membrane"/>
    <property type="evidence" value="ECO:0007669"/>
    <property type="project" value="UniProtKB-SubCell"/>
</dbReference>
<evidence type="ECO:0000256" key="10">
    <source>
        <dbReference type="ARBA" id="ARBA00023310"/>
    </source>
</evidence>
<evidence type="ECO:0000313" key="13">
    <source>
        <dbReference type="EMBL" id="PDV98703.1"/>
    </source>
</evidence>
<dbReference type="InterPro" id="IPR045082">
    <property type="entry name" value="ATP_syn_F0_a_bact/chloroplast"/>
</dbReference>
<comment type="similarity">
    <text evidence="2 11 12">Belongs to the ATPase A chain family.</text>
</comment>
<keyword evidence="11" id="KW-1003">Cell membrane</keyword>
<keyword evidence="8 11" id="KW-0406">Ion transport</keyword>
<organism evidence="13 14">
    <name type="scientific">Candidatus Chloroploca asiatica</name>
    <dbReference type="NCBI Taxonomy" id="1506545"/>
    <lineage>
        <taxon>Bacteria</taxon>
        <taxon>Bacillati</taxon>
        <taxon>Chloroflexota</taxon>
        <taxon>Chloroflexia</taxon>
        <taxon>Chloroflexales</taxon>
        <taxon>Chloroflexineae</taxon>
        <taxon>Oscillochloridaceae</taxon>
        <taxon>Candidatus Chloroploca</taxon>
    </lineage>
</organism>
<reference evidence="13 14" key="1">
    <citation type="submission" date="2016-05" db="EMBL/GenBank/DDBJ databases">
        <authorList>
            <person name="Lavstsen T."/>
            <person name="Jespersen J.S."/>
        </authorList>
    </citation>
    <scope>NUCLEOTIDE SEQUENCE [LARGE SCALE GENOMIC DNA]</scope>
    <source>
        <strain evidence="13 14">B7-9</strain>
    </source>
</reference>
<dbReference type="InterPro" id="IPR000568">
    <property type="entry name" value="ATP_synth_F0_asu"/>
</dbReference>
<feature type="transmembrane region" description="Helical" evidence="11">
    <location>
        <begin position="45"/>
        <end position="67"/>
    </location>
</feature>
<protein>
    <recommendedName>
        <fullName evidence="11 12">ATP synthase subunit a</fullName>
    </recommendedName>
    <alternativeName>
        <fullName evidence="11">ATP synthase F0 sector subunit a</fullName>
    </alternativeName>
    <alternativeName>
        <fullName evidence="11">F-ATPase subunit 6</fullName>
    </alternativeName>
</protein>
<dbReference type="GO" id="GO:0046933">
    <property type="term" value="F:proton-transporting ATP synthase activity, rotational mechanism"/>
    <property type="evidence" value="ECO:0007669"/>
    <property type="project" value="UniProtKB-UniRule"/>
</dbReference>
<dbReference type="GO" id="GO:0045259">
    <property type="term" value="C:proton-transporting ATP synthase complex"/>
    <property type="evidence" value="ECO:0007669"/>
    <property type="project" value="UniProtKB-KW"/>
</dbReference>
<dbReference type="PANTHER" id="PTHR42823:SF3">
    <property type="entry name" value="ATP SYNTHASE SUBUNIT A, CHLOROPLASTIC"/>
    <property type="match status" value="1"/>
</dbReference>
<dbReference type="GO" id="GO:0042777">
    <property type="term" value="P:proton motive force-driven plasma membrane ATP synthesis"/>
    <property type="evidence" value="ECO:0007669"/>
    <property type="project" value="TreeGrafter"/>
</dbReference>
<keyword evidence="6 11" id="KW-0375">Hydrogen ion transport</keyword>
<dbReference type="Pfam" id="PF00119">
    <property type="entry name" value="ATP-synt_A"/>
    <property type="match status" value="1"/>
</dbReference>
<evidence type="ECO:0000256" key="8">
    <source>
        <dbReference type="ARBA" id="ARBA00023065"/>
    </source>
</evidence>
<feature type="transmembrane region" description="Helical" evidence="11">
    <location>
        <begin position="274"/>
        <end position="299"/>
    </location>
</feature>
<keyword evidence="14" id="KW-1185">Reference proteome</keyword>
<comment type="caution">
    <text evidence="13">The sequence shown here is derived from an EMBL/GenBank/DDBJ whole genome shotgun (WGS) entry which is preliminary data.</text>
</comment>
<evidence type="ECO:0000256" key="4">
    <source>
        <dbReference type="ARBA" id="ARBA00022547"/>
    </source>
</evidence>
<keyword evidence="9 11" id="KW-0472">Membrane</keyword>
<dbReference type="OrthoDB" id="9789241at2"/>
<evidence type="ECO:0000256" key="5">
    <source>
        <dbReference type="ARBA" id="ARBA00022692"/>
    </source>
</evidence>
<evidence type="ECO:0000256" key="6">
    <source>
        <dbReference type="ARBA" id="ARBA00022781"/>
    </source>
</evidence>
<dbReference type="HAMAP" id="MF_01393">
    <property type="entry name" value="ATP_synth_a_bact"/>
    <property type="match status" value="1"/>
</dbReference>
<dbReference type="CDD" id="cd00310">
    <property type="entry name" value="ATP-synt_Fo_a_6"/>
    <property type="match status" value="1"/>
</dbReference>
<dbReference type="NCBIfam" id="TIGR01131">
    <property type="entry name" value="ATP_synt_6_or_A"/>
    <property type="match status" value="1"/>
</dbReference>
<evidence type="ECO:0000256" key="7">
    <source>
        <dbReference type="ARBA" id="ARBA00022989"/>
    </source>
</evidence>
<dbReference type="RefSeq" id="WP_097653100.1">
    <property type="nucleotide sequence ID" value="NZ_LYXE01000090.1"/>
</dbReference>
<dbReference type="AlphaFoldDB" id="A0A2H3L654"/>
<dbReference type="SUPFAM" id="SSF81336">
    <property type="entry name" value="F1F0 ATP synthase subunit A"/>
    <property type="match status" value="1"/>
</dbReference>
<evidence type="ECO:0000313" key="14">
    <source>
        <dbReference type="Proteomes" id="UP000220922"/>
    </source>
</evidence>
<keyword evidence="7 11" id="KW-1133">Transmembrane helix</keyword>
<keyword evidence="5 11" id="KW-0812">Transmembrane</keyword>
<feature type="transmembrane region" description="Helical" evidence="11">
    <location>
        <begin position="217"/>
        <end position="235"/>
    </location>
</feature>
<evidence type="ECO:0000256" key="1">
    <source>
        <dbReference type="ARBA" id="ARBA00004141"/>
    </source>
</evidence>
<feature type="transmembrane region" description="Helical" evidence="11">
    <location>
        <begin position="186"/>
        <end position="205"/>
    </location>
</feature>
<evidence type="ECO:0000256" key="9">
    <source>
        <dbReference type="ARBA" id="ARBA00023136"/>
    </source>
</evidence>
<dbReference type="Proteomes" id="UP000220922">
    <property type="component" value="Unassembled WGS sequence"/>
</dbReference>
<evidence type="ECO:0000256" key="3">
    <source>
        <dbReference type="ARBA" id="ARBA00022448"/>
    </source>
</evidence>
<evidence type="ECO:0000256" key="2">
    <source>
        <dbReference type="ARBA" id="ARBA00006810"/>
    </source>
</evidence>
<keyword evidence="4 11" id="KW-0138">CF(0)</keyword>
<dbReference type="InterPro" id="IPR035908">
    <property type="entry name" value="F0_ATP_A_sf"/>
</dbReference>
<accession>A0A2H3L654</accession>
<feature type="transmembrane region" description="Helical" evidence="11">
    <location>
        <begin position="247"/>
        <end position="268"/>
    </location>
</feature>
<dbReference type="Gene3D" id="1.20.120.220">
    <property type="entry name" value="ATP synthase, F0 complex, subunit A"/>
    <property type="match status" value="1"/>
</dbReference>
<dbReference type="EMBL" id="LYXE01000090">
    <property type="protein sequence ID" value="PDV98703.1"/>
    <property type="molecule type" value="Genomic_DNA"/>
</dbReference>
<evidence type="ECO:0000256" key="11">
    <source>
        <dbReference type="HAMAP-Rule" id="MF_01393"/>
    </source>
</evidence>
<dbReference type="PANTHER" id="PTHR42823">
    <property type="entry name" value="ATP SYNTHASE SUBUNIT A, CHLOROPLASTIC"/>
    <property type="match status" value="1"/>
</dbReference>
<feature type="transmembrane region" description="Helical" evidence="11">
    <location>
        <begin position="102"/>
        <end position="123"/>
    </location>
</feature>
<gene>
    <name evidence="11" type="primary">atpB</name>
    <name evidence="13" type="ORF">A9Q02_01815</name>
</gene>
<comment type="subcellular location">
    <subcellularLocation>
        <location evidence="11 12">Cell membrane</location>
        <topology evidence="11 12">Multi-pass membrane protein</topology>
    </subcellularLocation>
    <subcellularLocation>
        <location evidence="1">Membrane</location>
        <topology evidence="1">Multi-pass membrane protein</topology>
    </subcellularLocation>
</comment>
<sequence>MSSRNRNILIVVGAIIAGIAARLLFPMGQPAISVKAEDIFGIPNFTNSMFVLLLVDIFLIVIAFLATRNMQMVPKGLQNFMEWVIEMMFNFFSSINKKWTPAAFPLLATIFLMVLVSNWTGLLPGFGSIGFCHAGEKQATLALNVKDPYAGLVPSPFAAAEGESKYLGCQPNESLVALFRAPTADLNLTLALALIAVFAIEYFGFRALGVGYLGKFFNVKGGPVGFIVGIFEFISEIARIPAFMFRLFGNIFAGEVLLIVMIFLLPLALPIPFYIFEVFVGFIQAFIFSVLTIAFIGLATEHHGDDHGHAEGAHH</sequence>
<evidence type="ECO:0000256" key="12">
    <source>
        <dbReference type="RuleBase" id="RU000483"/>
    </source>
</evidence>
<feature type="transmembrane region" description="Helical" evidence="11">
    <location>
        <begin position="7"/>
        <end position="25"/>
    </location>
</feature>